<sequence length="447" mass="49379">MTIKKFVSDTEYFPGIDQIPFEGPESDNPLAFKAYDANKKVGDKTMAEHLRFAACYWHTFCGTGADPFGPGTRSYTWDDADTPMAAAHKKIDAAFEFFSKLGVPYYCFHDRDMAPEGASVAESEDNLQTLVAAAKERQDATGIKLLWGTANMFSNPRYMNGASTNPNFDVVAHAGAQVKAALDATVALGGENYVFWGGREGYAYLFNSDTKRELDHMGRFLTMARDYGRSIGFKGKFLIEPKPMEPMYHQYDVDAQTVAGFLRQHGLLDDFALNIEANHATLAGHTFAHELQMCADAGLLGSIDANRGNPQNGWDTDQFPTDMYDTTQAMMVVLNDGGFKTGGLNFDAKIRRESTDLSDLFISHIGGMDAFARGLEIAHNILTKSPINKMKADRYSSFDNGKGAEFEAGKLNLADLRDHAQANGEPEKISGKQELVENIINDYMFAR</sequence>
<feature type="binding site" evidence="9">
    <location>
        <position position="279"/>
    </location>
    <ligand>
        <name>Mg(2+)</name>
        <dbReference type="ChEBI" id="CHEBI:18420"/>
        <label>2</label>
    </ligand>
</feature>
<comment type="subunit">
    <text evidence="2 9 11">Homotetramer.</text>
</comment>
<dbReference type="EMBL" id="BSPD01000028">
    <property type="protein sequence ID" value="GLS25283.1"/>
    <property type="molecule type" value="Genomic_DNA"/>
</dbReference>
<keyword evidence="5 9" id="KW-0479">Metal-binding</keyword>
<dbReference type="EC" id="5.3.1.5" evidence="3 9"/>
<dbReference type="PROSITE" id="PS51415">
    <property type="entry name" value="XYLOSE_ISOMERASE"/>
    <property type="match status" value="1"/>
</dbReference>
<comment type="subcellular location">
    <subcellularLocation>
        <location evidence="9 11">Cytoplasm</location>
    </subcellularLocation>
</comment>
<dbReference type="PANTHER" id="PTHR48408">
    <property type="match status" value="1"/>
</dbReference>
<dbReference type="GO" id="GO:0000287">
    <property type="term" value="F:magnesium ion binding"/>
    <property type="evidence" value="ECO:0007669"/>
    <property type="project" value="UniProtKB-UniRule"/>
</dbReference>
<feature type="binding site" evidence="9">
    <location>
        <position position="315"/>
    </location>
    <ligand>
        <name>Mg(2+)</name>
        <dbReference type="ChEBI" id="CHEBI:18420"/>
        <label>2</label>
    </ligand>
</feature>
<evidence type="ECO:0000256" key="7">
    <source>
        <dbReference type="ARBA" id="ARBA00023277"/>
    </source>
</evidence>
<organism evidence="12 13">
    <name type="scientific">Marinibactrum halimedae</name>
    <dbReference type="NCBI Taxonomy" id="1444977"/>
    <lineage>
        <taxon>Bacteria</taxon>
        <taxon>Pseudomonadati</taxon>
        <taxon>Pseudomonadota</taxon>
        <taxon>Gammaproteobacteria</taxon>
        <taxon>Cellvibrionales</taxon>
        <taxon>Cellvibrionaceae</taxon>
        <taxon>Marinibactrum</taxon>
    </lineage>
</organism>
<dbReference type="GO" id="GO:0009045">
    <property type="term" value="F:xylose isomerase activity"/>
    <property type="evidence" value="ECO:0007669"/>
    <property type="project" value="UniProtKB-UniRule"/>
</dbReference>
<dbReference type="Proteomes" id="UP001156870">
    <property type="component" value="Unassembled WGS sequence"/>
</dbReference>
<keyword evidence="13" id="KW-1185">Reference proteome</keyword>
<evidence type="ECO:0000256" key="10">
    <source>
        <dbReference type="RuleBase" id="RU000609"/>
    </source>
</evidence>
<evidence type="ECO:0000256" key="1">
    <source>
        <dbReference type="ARBA" id="ARBA00005765"/>
    </source>
</evidence>
<dbReference type="NCBIfam" id="NF003998">
    <property type="entry name" value="PRK05474.1"/>
    <property type="match status" value="1"/>
</dbReference>
<evidence type="ECO:0000256" key="3">
    <source>
        <dbReference type="ARBA" id="ARBA00011958"/>
    </source>
</evidence>
<dbReference type="RefSeq" id="WP_232595788.1">
    <property type="nucleotide sequence ID" value="NZ_BSPD01000028.1"/>
</dbReference>
<dbReference type="GO" id="GO:0042732">
    <property type="term" value="P:D-xylose metabolic process"/>
    <property type="evidence" value="ECO:0007669"/>
    <property type="project" value="UniProtKB-UniRule"/>
</dbReference>
<keyword evidence="9" id="KW-0963">Cytoplasm</keyword>
<feature type="binding site" evidence="9">
    <location>
        <position position="240"/>
    </location>
    <ligand>
        <name>Mg(2+)</name>
        <dbReference type="ChEBI" id="CHEBI:18420"/>
        <label>1</label>
    </ligand>
</feature>
<dbReference type="PANTHER" id="PTHR48408:SF1">
    <property type="entry name" value="XYLOSE ISOMERASE"/>
    <property type="match status" value="1"/>
</dbReference>
<name>A0AA37T2J7_9GAMM</name>
<comment type="catalytic activity">
    <reaction evidence="8 9 10">
        <text>alpha-D-xylose = alpha-D-xylulofuranose</text>
        <dbReference type="Rhea" id="RHEA:22816"/>
        <dbReference type="ChEBI" id="CHEBI:28518"/>
        <dbReference type="ChEBI" id="CHEBI:188998"/>
        <dbReference type="EC" id="5.3.1.5"/>
    </reaction>
</comment>
<dbReference type="FunFam" id="3.20.20.150:FF:000002">
    <property type="entry name" value="Xylose isomerase"/>
    <property type="match status" value="1"/>
</dbReference>
<dbReference type="InterPro" id="IPR001998">
    <property type="entry name" value="Xylose_isomerase"/>
</dbReference>
<dbReference type="HAMAP" id="MF_00455">
    <property type="entry name" value="Xylose_isom_A"/>
    <property type="match status" value="1"/>
</dbReference>
<comment type="cofactor">
    <cofactor evidence="9">
        <name>Mg(2+)</name>
        <dbReference type="ChEBI" id="CHEBI:18420"/>
    </cofactor>
    <text evidence="9">Binds 2 magnesium ions per subunit.</text>
</comment>
<evidence type="ECO:0000256" key="4">
    <source>
        <dbReference type="ARBA" id="ARBA00022629"/>
    </source>
</evidence>
<dbReference type="NCBIfam" id="TIGR02630">
    <property type="entry name" value="xylose_isom_A"/>
    <property type="match status" value="1"/>
</dbReference>
<comment type="similarity">
    <text evidence="1 9 10">Belongs to the xylose isomerase family.</text>
</comment>
<evidence type="ECO:0000256" key="9">
    <source>
        <dbReference type="HAMAP-Rule" id="MF_00455"/>
    </source>
</evidence>
<feature type="binding site" evidence="9">
    <location>
        <position position="276"/>
    </location>
    <ligand>
        <name>Mg(2+)</name>
        <dbReference type="ChEBI" id="CHEBI:18420"/>
        <label>1</label>
    </ligand>
</feature>
<feature type="binding site" evidence="9">
    <location>
        <position position="276"/>
    </location>
    <ligand>
        <name>Mg(2+)</name>
        <dbReference type="ChEBI" id="CHEBI:18420"/>
        <label>2</label>
    </ligand>
</feature>
<reference evidence="12 13" key="1">
    <citation type="journal article" date="2014" name="Int. J. Syst. Evol. Microbiol.">
        <title>Complete genome sequence of Corynebacterium casei LMG S-19264T (=DSM 44701T), isolated from a smear-ripened cheese.</title>
        <authorList>
            <consortium name="US DOE Joint Genome Institute (JGI-PGF)"/>
            <person name="Walter F."/>
            <person name="Albersmeier A."/>
            <person name="Kalinowski J."/>
            <person name="Ruckert C."/>
        </authorList>
    </citation>
    <scope>NUCLEOTIDE SEQUENCE [LARGE SCALE GENOMIC DNA]</scope>
    <source>
        <strain evidence="12 13">NBRC 110095</strain>
    </source>
</reference>
<dbReference type="AlphaFoldDB" id="A0AA37T2J7"/>
<keyword evidence="7 9" id="KW-0119">Carbohydrate metabolism</keyword>
<comment type="caution">
    <text evidence="12">The sequence shown here is derived from an EMBL/GenBank/DDBJ whole genome shotgun (WGS) entry which is preliminary data.</text>
</comment>
<accession>A0AA37T2J7</accession>
<dbReference type="PRINTS" id="PR00688">
    <property type="entry name" value="XYLOSISMRASE"/>
</dbReference>
<feature type="binding site" evidence="9">
    <location>
        <position position="347"/>
    </location>
    <ligand>
        <name>Mg(2+)</name>
        <dbReference type="ChEBI" id="CHEBI:18420"/>
        <label>1</label>
    </ligand>
</feature>
<dbReference type="InterPro" id="IPR036237">
    <property type="entry name" value="Xyl_isomerase-like_sf"/>
</dbReference>
<protein>
    <recommendedName>
        <fullName evidence="3 9">Xylose isomerase</fullName>
        <ecNumber evidence="3 9">5.3.1.5</ecNumber>
    </recommendedName>
</protein>
<dbReference type="InterPro" id="IPR013452">
    <property type="entry name" value="Xylose_isom_bac"/>
</dbReference>
<evidence type="ECO:0000256" key="2">
    <source>
        <dbReference type="ARBA" id="ARBA00011881"/>
    </source>
</evidence>
<evidence type="ECO:0000256" key="8">
    <source>
        <dbReference type="ARBA" id="ARBA00033659"/>
    </source>
</evidence>
<keyword evidence="6 9" id="KW-0413">Isomerase</keyword>
<gene>
    <name evidence="12" type="primary">xylA2</name>
    <name evidence="9" type="synonym">xylA</name>
    <name evidence="12" type="ORF">GCM10007877_09970</name>
</gene>
<dbReference type="Gene3D" id="3.20.20.150">
    <property type="entry name" value="Divalent-metal-dependent TIM barrel enzymes"/>
    <property type="match status" value="1"/>
</dbReference>
<evidence type="ECO:0000313" key="12">
    <source>
        <dbReference type="EMBL" id="GLS25283.1"/>
    </source>
</evidence>
<feature type="active site" evidence="9">
    <location>
        <position position="109"/>
    </location>
</feature>
<proteinExistence type="inferred from homology"/>
<evidence type="ECO:0000256" key="11">
    <source>
        <dbReference type="RuleBase" id="RU000610"/>
    </source>
</evidence>
<keyword evidence="9" id="KW-0460">Magnesium</keyword>
<evidence type="ECO:0000313" key="13">
    <source>
        <dbReference type="Proteomes" id="UP001156870"/>
    </source>
</evidence>
<dbReference type="GO" id="GO:0005737">
    <property type="term" value="C:cytoplasm"/>
    <property type="evidence" value="ECO:0007669"/>
    <property type="project" value="UniProtKB-SubCell"/>
</dbReference>
<keyword evidence="4 9" id="KW-0859">Xylose metabolism</keyword>
<feature type="binding site" evidence="9">
    <location>
        <position position="304"/>
    </location>
    <ligand>
        <name>Mg(2+)</name>
        <dbReference type="ChEBI" id="CHEBI:18420"/>
        <label>1</label>
    </ligand>
</feature>
<feature type="active site" evidence="9">
    <location>
        <position position="112"/>
    </location>
</feature>
<dbReference type="SUPFAM" id="SSF51658">
    <property type="entry name" value="Xylose isomerase-like"/>
    <property type="match status" value="1"/>
</dbReference>
<feature type="binding site" evidence="9">
    <location>
        <position position="317"/>
    </location>
    <ligand>
        <name>Mg(2+)</name>
        <dbReference type="ChEBI" id="CHEBI:18420"/>
        <label>2</label>
    </ligand>
</feature>
<evidence type="ECO:0000256" key="5">
    <source>
        <dbReference type="ARBA" id="ARBA00022723"/>
    </source>
</evidence>
<evidence type="ECO:0000256" key="6">
    <source>
        <dbReference type="ARBA" id="ARBA00023235"/>
    </source>
</evidence>